<dbReference type="AlphaFoldDB" id="A0A6P5Z1X6"/>
<dbReference type="Pfam" id="PF00646">
    <property type="entry name" value="F-box"/>
    <property type="match status" value="1"/>
</dbReference>
<evidence type="ECO:0000313" key="4">
    <source>
        <dbReference type="RefSeq" id="XP_022746565.1"/>
    </source>
</evidence>
<dbReference type="PANTHER" id="PTHR33110:SF71">
    <property type="entry name" value="F-BOX_KELCH-REPEAT PROTEIN"/>
    <property type="match status" value="1"/>
</dbReference>
<dbReference type="RefSeq" id="XP_022746569.1">
    <property type="nucleotide sequence ID" value="XM_022890834.1"/>
</dbReference>
<dbReference type="RefSeq" id="XP_022746570.1">
    <property type="nucleotide sequence ID" value="XM_022890835.1"/>
</dbReference>
<evidence type="ECO:0000313" key="5">
    <source>
        <dbReference type="RefSeq" id="XP_022746566.1"/>
    </source>
</evidence>
<dbReference type="SUPFAM" id="SSF81383">
    <property type="entry name" value="F-box domain"/>
    <property type="match status" value="1"/>
</dbReference>
<evidence type="ECO:0000259" key="2">
    <source>
        <dbReference type="Pfam" id="PF03478"/>
    </source>
</evidence>
<name>A0A6P5Z1X6_DURZI</name>
<dbReference type="GeneID" id="111296491"/>
<organism evidence="3 9">
    <name type="scientific">Durio zibethinus</name>
    <name type="common">Durian</name>
    <dbReference type="NCBI Taxonomy" id="66656"/>
    <lineage>
        <taxon>Eukaryota</taxon>
        <taxon>Viridiplantae</taxon>
        <taxon>Streptophyta</taxon>
        <taxon>Embryophyta</taxon>
        <taxon>Tracheophyta</taxon>
        <taxon>Spermatophyta</taxon>
        <taxon>Magnoliopsida</taxon>
        <taxon>eudicotyledons</taxon>
        <taxon>Gunneridae</taxon>
        <taxon>Pentapetalae</taxon>
        <taxon>rosids</taxon>
        <taxon>malvids</taxon>
        <taxon>Malvales</taxon>
        <taxon>Malvaceae</taxon>
        <taxon>Helicteroideae</taxon>
        <taxon>Durio</taxon>
    </lineage>
</organism>
<dbReference type="RefSeq" id="XP_022746565.1">
    <property type="nucleotide sequence ID" value="XM_022890830.1"/>
</dbReference>
<keyword evidence="3" id="KW-1185">Reference proteome</keyword>
<dbReference type="KEGG" id="dzi:111296491"/>
<accession>A0A6P5Z1X6</accession>
<sequence length="357" mass="41146">MADGQKHICCAEGKQMQYRPWSHLPVDILNLIIRRLPKIIDQIYFRFVCKNWHLAKVPQYEGNVPWLLGLQWDFDINNGGAMTQLSSFHIPSPNNQFHITKSIVKKEEEFFGAGICASKYGWLLLQKSNKSFFYSPFSRKAIKLPNMEINFNRATFSSSPTSPDCICFVIESSKSIAKIRISICSPGGLEWRTIAVDGFKRAVEDVVYSNGCFYCVFSGGVLGAFYVAGRDWRVLTDMEPIIGIQFWARSQLVESNGELLLVCRSTNFHVFRFDWSEMGWIEIHKLGNQALFLGCTSFAIAAEWKTSALADRIYYHGECHRSYFYYLPTNKKYACEDFYPWVVHDAMERVWIEPPSF</sequence>
<dbReference type="InterPro" id="IPR036047">
    <property type="entry name" value="F-box-like_dom_sf"/>
</dbReference>
<protein>
    <submittedName>
        <fullName evidence="4 5">F-box protein At3g56470-like</fullName>
    </submittedName>
</protein>
<evidence type="ECO:0000313" key="7">
    <source>
        <dbReference type="RefSeq" id="XP_022746568.1"/>
    </source>
</evidence>
<dbReference type="OrthoDB" id="1863935at2759"/>
<reference evidence="4 5" key="1">
    <citation type="submission" date="2025-04" db="UniProtKB">
        <authorList>
            <consortium name="RefSeq"/>
        </authorList>
    </citation>
    <scope>IDENTIFICATION</scope>
    <source>
        <tissue evidence="4 5">Fruit stalk</tissue>
    </source>
</reference>
<evidence type="ECO:0000313" key="3">
    <source>
        <dbReference type="Proteomes" id="UP000515121"/>
    </source>
</evidence>
<dbReference type="InterPro" id="IPR001810">
    <property type="entry name" value="F-box_dom"/>
</dbReference>
<dbReference type="RefSeq" id="XP_022746566.1">
    <property type="nucleotide sequence ID" value="XM_022890831.1"/>
</dbReference>
<dbReference type="PANTHER" id="PTHR33110">
    <property type="entry name" value="F-BOX/KELCH-REPEAT PROTEIN-RELATED"/>
    <property type="match status" value="1"/>
</dbReference>
<dbReference type="Proteomes" id="UP000515121">
    <property type="component" value="Unplaced"/>
</dbReference>
<gene>
    <name evidence="4 5 6 7 8 9" type="primary">LOC111296491</name>
</gene>
<evidence type="ECO:0000313" key="9">
    <source>
        <dbReference type="RefSeq" id="XP_022746570.1"/>
    </source>
</evidence>
<dbReference type="RefSeq" id="XP_022746567.1">
    <property type="nucleotide sequence ID" value="XM_022890832.1"/>
</dbReference>
<feature type="domain" description="KIB1-4 beta-propeller" evidence="2">
    <location>
        <begin position="109"/>
        <end position="316"/>
    </location>
</feature>
<evidence type="ECO:0000313" key="6">
    <source>
        <dbReference type="RefSeq" id="XP_022746567.1"/>
    </source>
</evidence>
<feature type="domain" description="F-box" evidence="1">
    <location>
        <begin position="21"/>
        <end position="53"/>
    </location>
</feature>
<proteinExistence type="predicted"/>
<dbReference type="RefSeq" id="XP_022746568.1">
    <property type="nucleotide sequence ID" value="XM_022890833.1"/>
</dbReference>
<evidence type="ECO:0000259" key="1">
    <source>
        <dbReference type="Pfam" id="PF00646"/>
    </source>
</evidence>
<dbReference type="InterPro" id="IPR005174">
    <property type="entry name" value="KIB1-4_b-propeller"/>
</dbReference>
<dbReference type="Pfam" id="PF03478">
    <property type="entry name" value="Beta-prop_KIB1-4"/>
    <property type="match status" value="1"/>
</dbReference>
<evidence type="ECO:0000313" key="8">
    <source>
        <dbReference type="RefSeq" id="XP_022746569.1"/>
    </source>
</evidence>